<feature type="non-terminal residue" evidence="7">
    <location>
        <position position="1"/>
    </location>
</feature>
<sequence>FVVMKLFVGSEFVVMKLFVGSEFVVMKLFVGSEFVVMELFVGSEFVVMKLFVRSEFVLMKLFLPLSVLNCPSSVSKVFSAYIKEIEQKPQPTPWGNKMPFGNIMAEVSNAGGGWIHCVSFSTDGNKLAWVSHNSTISVVDAEADMKLVTLRTQYLPFITCLWSSVDTIVAAGYDCSPMVFQYNKQGQLSFVDKLGKSQKKETDGFRFTSPS</sequence>
<dbReference type="PANTHER" id="PTHR10709:SF2">
    <property type="entry name" value="ACTIN-RELATED PROTEIN 2_3 COMPLEX SUBUNIT"/>
    <property type="match status" value="1"/>
</dbReference>
<dbReference type="InterPro" id="IPR015943">
    <property type="entry name" value="WD40/YVTN_repeat-like_dom_sf"/>
</dbReference>
<dbReference type="RefSeq" id="XP_022235777.1">
    <property type="nucleotide sequence ID" value="XM_022380069.1"/>
</dbReference>
<dbReference type="PANTHER" id="PTHR10709">
    <property type="entry name" value="ACTIN-RELATED PROTEIN 2/3 COMPLEX SUBUNIT 1"/>
    <property type="match status" value="1"/>
</dbReference>
<dbReference type="GeneID" id="106476120"/>
<evidence type="ECO:0000313" key="7">
    <source>
        <dbReference type="RefSeq" id="XP_022235777.1"/>
    </source>
</evidence>
<dbReference type="InterPro" id="IPR036322">
    <property type="entry name" value="WD40_repeat_dom_sf"/>
</dbReference>
<keyword evidence="2" id="KW-0963">Cytoplasm</keyword>
<dbReference type="SUPFAM" id="SSF50978">
    <property type="entry name" value="WD40 repeat-like"/>
    <property type="match status" value="1"/>
</dbReference>
<evidence type="ECO:0000256" key="1">
    <source>
        <dbReference type="ARBA" id="ARBA00004496"/>
    </source>
</evidence>
<evidence type="ECO:0000256" key="5">
    <source>
        <dbReference type="ARBA" id="ARBA00023212"/>
    </source>
</evidence>
<evidence type="ECO:0000256" key="2">
    <source>
        <dbReference type="ARBA" id="ARBA00022490"/>
    </source>
</evidence>
<keyword evidence="5" id="KW-0206">Cytoskeleton</keyword>
<reference evidence="7" key="1">
    <citation type="submission" date="2025-08" db="UniProtKB">
        <authorList>
            <consortium name="RefSeq"/>
        </authorList>
    </citation>
    <scope>IDENTIFICATION</scope>
    <source>
        <tissue evidence="7">Muscle</tissue>
    </source>
</reference>
<evidence type="ECO:0000313" key="6">
    <source>
        <dbReference type="Proteomes" id="UP000694941"/>
    </source>
</evidence>
<comment type="subcellular location">
    <subcellularLocation>
        <location evidence="1">Cytoplasm</location>
    </subcellularLocation>
</comment>
<accession>A0ABM1RWM2</accession>
<keyword evidence="6" id="KW-1185">Reference proteome</keyword>
<name>A0ABM1RWM2_LIMPO</name>
<evidence type="ECO:0000256" key="3">
    <source>
        <dbReference type="ARBA" id="ARBA00022574"/>
    </source>
</evidence>
<dbReference type="Gene3D" id="2.130.10.10">
    <property type="entry name" value="YVTN repeat-like/Quinoprotein amine dehydrogenase"/>
    <property type="match status" value="1"/>
</dbReference>
<dbReference type="InterPro" id="IPR017383">
    <property type="entry name" value="ARPC1"/>
</dbReference>
<protein>
    <submittedName>
        <fullName evidence="7">Actin-related protein 2/3 complex subunit 1A-like</fullName>
    </submittedName>
</protein>
<organism evidence="6 7">
    <name type="scientific">Limulus polyphemus</name>
    <name type="common">Atlantic horseshoe crab</name>
    <dbReference type="NCBI Taxonomy" id="6850"/>
    <lineage>
        <taxon>Eukaryota</taxon>
        <taxon>Metazoa</taxon>
        <taxon>Ecdysozoa</taxon>
        <taxon>Arthropoda</taxon>
        <taxon>Chelicerata</taxon>
        <taxon>Merostomata</taxon>
        <taxon>Xiphosura</taxon>
        <taxon>Limulidae</taxon>
        <taxon>Limulus</taxon>
    </lineage>
</organism>
<keyword evidence="3" id="KW-0853">WD repeat</keyword>
<evidence type="ECO:0000256" key="4">
    <source>
        <dbReference type="ARBA" id="ARBA00022737"/>
    </source>
</evidence>
<dbReference type="Proteomes" id="UP000694941">
    <property type="component" value="Unplaced"/>
</dbReference>
<keyword evidence="4" id="KW-0677">Repeat</keyword>
<proteinExistence type="predicted"/>
<gene>
    <name evidence="7" type="primary">LOC106476120</name>
</gene>